<sequence>MTVKQRNPRRPAGNGKPVPRSADSSRTEVVETPSKYRIDWRRIVSRLLLIIGIMATVYFTKKDSMMPFAKQKEEITKRSVDISCSEDYTEELRQFQGCTPRKCGRVVWDSVVRPSEASALLNIAQRGLTLGGSAGGASILDLHSGALSQGNAFINMYKLDAIKTVFNQDDFRIYSHIKNKIHQAIANHFGISQDGLYLTHPTFFSRITSAPPKTIHDEYWHPHVDKETYESFHYTSLLYLTDYGQDFEGGRFIFIDKDSNKTVEPRRGRVSAFTSGSENLHYVEPVTSGTRYAITVSFTCDPTHAITDPKLTT</sequence>
<organism evidence="9 10">
    <name type="scientific">Petrolisthes cinctipes</name>
    <name type="common">Flat porcelain crab</name>
    <dbReference type="NCBI Taxonomy" id="88211"/>
    <lineage>
        <taxon>Eukaryota</taxon>
        <taxon>Metazoa</taxon>
        <taxon>Ecdysozoa</taxon>
        <taxon>Arthropoda</taxon>
        <taxon>Crustacea</taxon>
        <taxon>Multicrustacea</taxon>
        <taxon>Malacostraca</taxon>
        <taxon>Eumalacostraca</taxon>
        <taxon>Eucarida</taxon>
        <taxon>Decapoda</taxon>
        <taxon>Pleocyemata</taxon>
        <taxon>Anomura</taxon>
        <taxon>Galatheoidea</taxon>
        <taxon>Porcellanidae</taxon>
        <taxon>Petrolisthes</taxon>
    </lineage>
</organism>
<dbReference type="InterPro" id="IPR039210">
    <property type="entry name" value="OGFOD3"/>
</dbReference>
<dbReference type="InterPro" id="IPR006620">
    <property type="entry name" value="Pro_4_hyd_alph"/>
</dbReference>
<evidence type="ECO:0000256" key="2">
    <source>
        <dbReference type="ARBA" id="ARBA00022723"/>
    </source>
</evidence>
<dbReference type="Pfam" id="PF13640">
    <property type="entry name" value="2OG-FeII_Oxy_3"/>
    <property type="match status" value="1"/>
</dbReference>
<reference evidence="9" key="1">
    <citation type="submission" date="2023-10" db="EMBL/GenBank/DDBJ databases">
        <title>Genome assemblies of two species of porcelain crab, Petrolisthes cinctipes and Petrolisthes manimaculis (Anomura: Porcellanidae).</title>
        <authorList>
            <person name="Angst P."/>
        </authorList>
    </citation>
    <scope>NUCLEOTIDE SEQUENCE</scope>
    <source>
        <strain evidence="9">PB745_01</strain>
        <tissue evidence="9">Gill</tissue>
    </source>
</reference>
<proteinExistence type="predicted"/>
<evidence type="ECO:0000313" key="10">
    <source>
        <dbReference type="Proteomes" id="UP001286313"/>
    </source>
</evidence>
<comment type="cofactor">
    <cofactor evidence="1">
        <name>L-ascorbate</name>
        <dbReference type="ChEBI" id="CHEBI:38290"/>
    </cofactor>
</comment>
<accession>A0AAE1EVU6</accession>
<evidence type="ECO:0000259" key="8">
    <source>
        <dbReference type="PROSITE" id="PS51471"/>
    </source>
</evidence>
<dbReference type="PANTHER" id="PTHR14650">
    <property type="entry name" value="PROLYL HYDROXYLASE-RELATED"/>
    <property type="match status" value="1"/>
</dbReference>
<dbReference type="PANTHER" id="PTHR14650:SF1">
    <property type="entry name" value="2-OXOGLUTARATE AND IRON-DEPENDENT OXYGENASE DOMAIN-CONTAINING PROTEIN 3"/>
    <property type="match status" value="1"/>
</dbReference>
<dbReference type="GO" id="GO:0031418">
    <property type="term" value="F:L-ascorbic acid binding"/>
    <property type="evidence" value="ECO:0007669"/>
    <property type="project" value="InterPro"/>
</dbReference>
<dbReference type="Proteomes" id="UP001286313">
    <property type="component" value="Unassembled WGS sequence"/>
</dbReference>
<protein>
    <recommendedName>
        <fullName evidence="8">Fe2OG dioxygenase domain-containing protein</fullName>
    </recommendedName>
</protein>
<feature type="domain" description="Fe2OG dioxygenase" evidence="8">
    <location>
        <begin position="199"/>
        <end position="301"/>
    </location>
</feature>
<evidence type="ECO:0000256" key="6">
    <source>
        <dbReference type="SAM" id="MobiDB-lite"/>
    </source>
</evidence>
<name>A0AAE1EVU6_PETCI</name>
<gene>
    <name evidence="9" type="ORF">Pcinc_031820</name>
</gene>
<evidence type="ECO:0000256" key="4">
    <source>
        <dbReference type="ARBA" id="ARBA00023002"/>
    </source>
</evidence>
<dbReference type="InterPro" id="IPR044862">
    <property type="entry name" value="Pro_4_hyd_alph_FE2OG_OXY"/>
</dbReference>
<evidence type="ECO:0000313" key="9">
    <source>
        <dbReference type="EMBL" id="KAK3862292.1"/>
    </source>
</evidence>
<keyword evidence="3" id="KW-0223">Dioxygenase</keyword>
<dbReference type="SMART" id="SM00702">
    <property type="entry name" value="P4Hc"/>
    <property type="match status" value="1"/>
</dbReference>
<keyword evidence="10" id="KW-1185">Reference proteome</keyword>
<keyword evidence="7" id="KW-0472">Membrane</keyword>
<evidence type="ECO:0000256" key="5">
    <source>
        <dbReference type="ARBA" id="ARBA00023004"/>
    </source>
</evidence>
<keyword evidence="2" id="KW-0479">Metal-binding</keyword>
<evidence type="ECO:0000256" key="1">
    <source>
        <dbReference type="ARBA" id="ARBA00001961"/>
    </source>
</evidence>
<keyword evidence="5" id="KW-0408">Iron</keyword>
<dbReference type="GO" id="GO:0016020">
    <property type="term" value="C:membrane"/>
    <property type="evidence" value="ECO:0007669"/>
    <property type="project" value="TreeGrafter"/>
</dbReference>
<keyword evidence="4" id="KW-0560">Oxidoreductase</keyword>
<comment type="caution">
    <text evidence="9">The sequence shown here is derived from an EMBL/GenBank/DDBJ whole genome shotgun (WGS) entry which is preliminary data.</text>
</comment>
<dbReference type="Gene3D" id="2.60.120.620">
    <property type="entry name" value="q2cbj1_9rhob like domain"/>
    <property type="match status" value="1"/>
</dbReference>
<dbReference type="GO" id="GO:0016705">
    <property type="term" value="F:oxidoreductase activity, acting on paired donors, with incorporation or reduction of molecular oxygen"/>
    <property type="evidence" value="ECO:0007669"/>
    <property type="project" value="InterPro"/>
</dbReference>
<dbReference type="InterPro" id="IPR005123">
    <property type="entry name" value="Oxoglu/Fe-dep_dioxygenase_dom"/>
</dbReference>
<evidence type="ECO:0000256" key="7">
    <source>
        <dbReference type="SAM" id="Phobius"/>
    </source>
</evidence>
<dbReference type="PROSITE" id="PS51471">
    <property type="entry name" value="FE2OG_OXY"/>
    <property type="match status" value="1"/>
</dbReference>
<dbReference type="GO" id="GO:0051213">
    <property type="term" value="F:dioxygenase activity"/>
    <property type="evidence" value="ECO:0007669"/>
    <property type="project" value="UniProtKB-KW"/>
</dbReference>
<dbReference type="GO" id="GO:0005506">
    <property type="term" value="F:iron ion binding"/>
    <property type="evidence" value="ECO:0007669"/>
    <property type="project" value="InterPro"/>
</dbReference>
<dbReference type="AlphaFoldDB" id="A0AAE1EVU6"/>
<keyword evidence="7" id="KW-1133">Transmembrane helix</keyword>
<feature type="transmembrane region" description="Helical" evidence="7">
    <location>
        <begin position="43"/>
        <end position="60"/>
    </location>
</feature>
<evidence type="ECO:0000256" key="3">
    <source>
        <dbReference type="ARBA" id="ARBA00022964"/>
    </source>
</evidence>
<keyword evidence="7" id="KW-0812">Transmembrane</keyword>
<feature type="region of interest" description="Disordered" evidence="6">
    <location>
        <begin position="1"/>
        <end position="28"/>
    </location>
</feature>
<dbReference type="EMBL" id="JAWQEG010004276">
    <property type="protein sequence ID" value="KAK3862292.1"/>
    <property type="molecule type" value="Genomic_DNA"/>
</dbReference>